<dbReference type="InterPro" id="IPR000560">
    <property type="entry name" value="His_Pase_clade-2"/>
</dbReference>
<dbReference type="OMA" id="SILACWI"/>
<dbReference type="OrthoDB" id="10257284at2759"/>
<dbReference type="AlphaFoldDB" id="A0A023BDT6"/>
<name>A0A023BDT6_GRENI</name>
<evidence type="ECO:0000313" key="4">
    <source>
        <dbReference type="EMBL" id="EZG89693.1"/>
    </source>
</evidence>
<dbReference type="InterPro" id="IPR029033">
    <property type="entry name" value="His_PPase_superfam"/>
</dbReference>
<dbReference type="InterPro" id="IPR033379">
    <property type="entry name" value="Acid_Pase_AS"/>
</dbReference>
<keyword evidence="2" id="KW-0378">Hydrolase</keyword>
<dbReference type="PROSITE" id="PS00778">
    <property type="entry name" value="HIS_ACID_PHOSPHAT_2"/>
    <property type="match status" value="1"/>
</dbReference>
<evidence type="ECO:0000256" key="3">
    <source>
        <dbReference type="SAM" id="SignalP"/>
    </source>
</evidence>
<dbReference type="SUPFAM" id="SSF53254">
    <property type="entry name" value="Phosphoglycerate mutase-like"/>
    <property type="match status" value="1"/>
</dbReference>
<organism evidence="4 5">
    <name type="scientific">Gregarina niphandrodes</name>
    <name type="common">Septate eugregarine</name>
    <dbReference type="NCBI Taxonomy" id="110365"/>
    <lineage>
        <taxon>Eukaryota</taxon>
        <taxon>Sar</taxon>
        <taxon>Alveolata</taxon>
        <taxon>Apicomplexa</taxon>
        <taxon>Conoidasida</taxon>
        <taxon>Gregarinasina</taxon>
        <taxon>Eugregarinorida</taxon>
        <taxon>Gregarinidae</taxon>
        <taxon>Gregarina</taxon>
    </lineage>
</organism>
<keyword evidence="5" id="KW-1185">Reference proteome</keyword>
<reference evidence="4" key="1">
    <citation type="submission" date="2013-12" db="EMBL/GenBank/DDBJ databases">
        <authorList>
            <person name="Omoto C.K."/>
            <person name="Sibley D."/>
            <person name="Venepally P."/>
            <person name="Hadjithomas M."/>
            <person name="Karamycheva S."/>
            <person name="Brunk B."/>
            <person name="Roos D."/>
            <person name="Caler E."/>
            <person name="Lorenzi H."/>
        </authorList>
    </citation>
    <scope>NUCLEOTIDE SEQUENCE</scope>
</reference>
<dbReference type="InterPro" id="IPR050645">
    <property type="entry name" value="Histidine_acid_phosphatase"/>
</dbReference>
<gene>
    <name evidence="4" type="ORF">GNI_001110</name>
</gene>
<sequence length="587" mass="64998">MFPLLLLAWVAGAYEYPNYCSKVGDEDFVQARTIPELSQEAVRLKTELVHVSTILRHGARTPAGRYLCWRGYAPQWNCDVEESLRPLLTARAFAHTRTEITDLIPPVPGDADIKAAGASDAQVADTEAHDLDLFPETATPQLMFRKHYDSDPAANSLGGTCGKGHLLAEGFEQHAHIGQLFAQYYQKNSTPLIATDAKNQIWFRSSDMQRTILSGATFLTHFIRASNLTVGGEIDLHTMDEGNDFIFPNAHACPELQQLKEDLLSSQTFAELQAKYEGVEKSIAVLTGLEDVKALWPGEFFDCIMTAVCGDEWASLPSNLRPMWLSSEVDTSDAASNQQIGSNLAGNNQMGTNQAASMRWSDAFHETVGKTSAAVNEYASYQYTWNGSRYSRAATVKFMVEFKTELCRALMKHVTADHEPAQAARILADIIPTDDLQEFYRRVVASRTSITTPFDAKKLVVYAAHDTTLLPFLASLGNEDMFDATWPPYASQMIFELHAATKDTPHLRDQPDDDDQSDDVDNQTAYFFRLIYNGVSITDRIPACSKRRVGTSDLCGLKAFFHATSWAAPSKVTALCGSPTVIPDVVY</sequence>
<dbReference type="PANTHER" id="PTHR11567">
    <property type="entry name" value="ACID PHOSPHATASE-RELATED"/>
    <property type="match status" value="1"/>
</dbReference>
<evidence type="ECO:0000256" key="1">
    <source>
        <dbReference type="ARBA" id="ARBA00005375"/>
    </source>
</evidence>
<dbReference type="EMBL" id="AFNH02000010">
    <property type="protein sequence ID" value="EZG89693.1"/>
    <property type="molecule type" value="Genomic_DNA"/>
</dbReference>
<dbReference type="Pfam" id="PF00328">
    <property type="entry name" value="His_Phos_2"/>
    <property type="match status" value="1"/>
</dbReference>
<keyword evidence="3" id="KW-0732">Signal</keyword>
<dbReference type="eggNOG" id="ENOG502QWYC">
    <property type="taxonomic scope" value="Eukaryota"/>
</dbReference>
<comment type="similarity">
    <text evidence="1">Belongs to the histidine acid phosphatase family.</text>
</comment>
<dbReference type="PANTHER" id="PTHR11567:SF110">
    <property type="entry name" value="2-PHOSPHOXYLOSE PHOSPHATASE 1"/>
    <property type="match status" value="1"/>
</dbReference>
<protein>
    <submittedName>
        <fullName evidence="4">Histidine phosphatase superfamily (Branch 2) protein</fullName>
    </submittedName>
</protein>
<comment type="caution">
    <text evidence="4">The sequence shown here is derived from an EMBL/GenBank/DDBJ whole genome shotgun (WGS) entry which is preliminary data.</text>
</comment>
<dbReference type="GO" id="GO:0016791">
    <property type="term" value="F:phosphatase activity"/>
    <property type="evidence" value="ECO:0007669"/>
    <property type="project" value="TreeGrafter"/>
</dbReference>
<dbReference type="VEuPathDB" id="CryptoDB:GNI_001110"/>
<dbReference type="RefSeq" id="XP_011128458.1">
    <property type="nucleotide sequence ID" value="XM_011130156.1"/>
</dbReference>
<proteinExistence type="inferred from homology"/>
<accession>A0A023BDT6</accession>
<evidence type="ECO:0000313" key="5">
    <source>
        <dbReference type="Proteomes" id="UP000019763"/>
    </source>
</evidence>
<dbReference type="PROSITE" id="PS00616">
    <property type="entry name" value="HIS_ACID_PHOSPHAT_1"/>
    <property type="match status" value="1"/>
</dbReference>
<dbReference type="Proteomes" id="UP000019763">
    <property type="component" value="Unassembled WGS sequence"/>
</dbReference>
<dbReference type="GeneID" id="22910319"/>
<feature type="signal peptide" evidence="3">
    <location>
        <begin position="1"/>
        <end position="15"/>
    </location>
</feature>
<dbReference type="Gene3D" id="3.40.50.1240">
    <property type="entry name" value="Phosphoglycerate mutase-like"/>
    <property type="match status" value="1"/>
</dbReference>
<feature type="chain" id="PRO_5012316850" evidence="3">
    <location>
        <begin position="16"/>
        <end position="587"/>
    </location>
</feature>
<evidence type="ECO:0000256" key="2">
    <source>
        <dbReference type="ARBA" id="ARBA00022801"/>
    </source>
</evidence>